<dbReference type="Gene3D" id="3.40.50.150">
    <property type="entry name" value="Vaccinia Virus protein VP39"/>
    <property type="match status" value="1"/>
</dbReference>
<dbReference type="EMBL" id="BARV01010137">
    <property type="protein sequence ID" value="GAI08499.1"/>
    <property type="molecule type" value="Genomic_DNA"/>
</dbReference>
<evidence type="ECO:0008006" key="2">
    <source>
        <dbReference type="Google" id="ProtNLM"/>
    </source>
</evidence>
<evidence type="ECO:0000313" key="1">
    <source>
        <dbReference type="EMBL" id="GAI08499.1"/>
    </source>
</evidence>
<comment type="caution">
    <text evidence="1">The sequence shown here is derived from an EMBL/GenBank/DDBJ whole genome shotgun (WGS) entry which is preliminary data.</text>
</comment>
<name>X1MQ72_9ZZZZ</name>
<feature type="non-terminal residue" evidence="1">
    <location>
        <position position="1"/>
    </location>
</feature>
<dbReference type="Pfam" id="PF13578">
    <property type="entry name" value="Methyltransf_24"/>
    <property type="match status" value="1"/>
</dbReference>
<reference evidence="1" key="1">
    <citation type="journal article" date="2014" name="Front. Microbiol.">
        <title>High frequency of phylogenetically diverse reductive dehalogenase-homologous genes in deep subseafloor sedimentary metagenomes.</title>
        <authorList>
            <person name="Kawai M."/>
            <person name="Futagami T."/>
            <person name="Toyoda A."/>
            <person name="Takaki Y."/>
            <person name="Nishi S."/>
            <person name="Hori S."/>
            <person name="Arai W."/>
            <person name="Tsubouchi T."/>
            <person name="Morono Y."/>
            <person name="Uchiyama I."/>
            <person name="Ito T."/>
            <person name="Fujiyama A."/>
            <person name="Inagaki F."/>
            <person name="Takami H."/>
        </authorList>
    </citation>
    <scope>NUCLEOTIDE SEQUENCE</scope>
    <source>
        <strain evidence="1">Expedition CK06-06</strain>
    </source>
</reference>
<sequence>YDKLEVVNQLYGDSLYFDFSPYYGKMDLIFIDGNHNLPFIESDAKNAFLMLNKNGIIIWHDYYGIPGKQVSDYLIKLSNDYTIFRIKDTSFAVYRRG</sequence>
<dbReference type="InterPro" id="IPR029063">
    <property type="entry name" value="SAM-dependent_MTases_sf"/>
</dbReference>
<dbReference type="SUPFAM" id="SSF53335">
    <property type="entry name" value="S-adenosyl-L-methionine-dependent methyltransferases"/>
    <property type="match status" value="1"/>
</dbReference>
<accession>X1MQ72</accession>
<protein>
    <recommendedName>
        <fullName evidence="2">Class I SAM-dependent methyltransferase</fullName>
    </recommendedName>
</protein>
<organism evidence="1">
    <name type="scientific">marine sediment metagenome</name>
    <dbReference type="NCBI Taxonomy" id="412755"/>
    <lineage>
        <taxon>unclassified sequences</taxon>
        <taxon>metagenomes</taxon>
        <taxon>ecological metagenomes</taxon>
    </lineage>
</organism>
<proteinExistence type="predicted"/>
<gene>
    <name evidence="1" type="ORF">S06H3_19740</name>
</gene>
<dbReference type="AlphaFoldDB" id="X1MQ72"/>